<keyword evidence="4 7" id="KW-0238">DNA-binding</keyword>
<keyword evidence="5" id="KW-0804">Transcription</keyword>
<dbReference type="GO" id="GO:0006355">
    <property type="term" value="P:regulation of DNA-templated transcription"/>
    <property type="evidence" value="ECO:0007669"/>
    <property type="project" value="InterPro"/>
</dbReference>
<dbReference type="PROSITE" id="PS51755">
    <property type="entry name" value="OMPR_PHOB"/>
    <property type="match status" value="1"/>
</dbReference>
<evidence type="ECO:0000313" key="10">
    <source>
        <dbReference type="EMBL" id="EEL70404.1"/>
    </source>
</evidence>
<keyword evidence="2" id="KW-0902">Two-component regulatory system</keyword>
<dbReference type="InterPro" id="IPR001789">
    <property type="entry name" value="Sig_transdc_resp-reg_receiver"/>
</dbReference>
<dbReference type="GO" id="GO:0032993">
    <property type="term" value="C:protein-DNA complex"/>
    <property type="evidence" value="ECO:0007669"/>
    <property type="project" value="TreeGrafter"/>
</dbReference>
<gene>
    <name evidence="10" type="ORF">bcere0026_26340</name>
</gene>
<dbReference type="SMART" id="SM00448">
    <property type="entry name" value="REC"/>
    <property type="match status" value="1"/>
</dbReference>
<evidence type="ECO:0000259" key="8">
    <source>
        <dbReference type="PROSITE" id="PS50110"/>
    </source>
</evidence>
<dbReference type="Pfam" id="PF00486">
    <property type="entry name" value="Trans_reg_C"/>
    <property type="match status" value="1"/>
</dbReference>
<sequence length="224" mass="25786">MFISNGGNVMKVLIADDEQDMLKILKAYFEKEGFEVLLAKDGEEALQIFYDEKIDLAILDWMMPKSSGITVCQEIKKNSSVKVLMLTAKSESEDELAALQSGADEYVKKPFHPGVLITRAKKLVQHEDVIQVQDLKIDFTKNKVYKNEKELDITKTELQLIKCFLNHKGTILTRKKLLDIVWGFDYFGEERTVDTHVRRLRKKIGENIIKTHRGLGYSLEEECE</sequence>
<dbReference type="Gene3D" id="1.10.10.10">
    <property type="entry name" value="Winged helix-like DNA-binding domain superfamily/Winged helix DNA-binding domain"/>
    <property type="match status" value="1"/>
</dbReference>
<dbReference type="HOGENOM" id="CLU_000445_30_3_9"/>
<evidence type="ECO:0000256" key="6">
    <source>
        <dbReference type="PROSITE-ProRule" id="PRU00169"/>
    </source>
</evidence>
<evidence type="ECO:0000256" key="1">
    <source>
        <dbReference type="ARBA" id="ARBA00022553"/>
    </source>
</evidence>
<evidence type="ECO:0000256" key="5">
    <source>
        <dbReference type="ARBA" id="ARBA00023163"/>
    </source>
</evidence>
<feature type="modified residue" description="4-aspartylphosphate" evidence="6">
    <location>
        <position position="60"/>
    </location>
</feature>
<protein>
    <submittedName>
        <fullName evidence="10">Two component transcriptional regulator, winged helix</fullName>
    </submittedName>
</protein>
<keyword evidence="1 6" id="KW-0597">Phosphoprotein</keyword>
<feature type="domain" description="OmpR/PhoB-type" evidence="9">
    <location>
        <begin position="127"/>
        <end position="221"/>
    </location>
</feature>
<proteinExistence type="predicted"/>
<keyword evidence="3" id="KW-0805">Transcription regulation</keyword>
<organism evidence="10">
    <name type="scientific">Bacillus mycoides</name>
    <dbReference type="NCBI Taxonomy" id="1405"/>
    <lineage>
        <taxon>Bacteria</taxon>
        <taxon>Bacillati</taxon>
        <taxon>Bacillota</taxon>
        <taxon>Bacilli</taxon>
        <taxon>Bacillales</taxon>
        <taxon>Bacillaceae</taxon>
        <taxon>Bacillus</taxon>
        <taxon>Bacillus cereus group</taxon>
    </lineage>
</organism>
<evidence type="ECO:0000256" key="7">
    <source>
        <dbReference type="PROSITE-ProRule" id="PRU01091"/>
    </source>
</evidence>
<dbReference type="SUPFAM" id="SSF52172">
    <property type="entry name" value="CheY-like"/>
    <property type="match status" value="1"/>
</dbReference>
<dbReference type="Pfam" id="PF00072">
    <property type="entry name" value="Response_reg"/>
    <property type="match status" value="1"/>
</dbReference>
<dbReference type="AlphaFoldDB" id="C2XVB0"/>
<dbReference type="PROSITE" id="PS50110">
    <property type="entry name" value="RESPONSE_REGULATORY"/>
    <property type="match status" value="1"/>
</dbReference>
<name>C2XVB0_BACMY</name>
<dbReference type="GO" id="GO:0000976">
    <property type="term" value="F:transcription cis-regulatory region binding"/>
    <property type="evidence" value="ECO:0007669"/>
    <property type="project" value="TreeGrafter"/>
</dbReference>
<dbReference type="Proteomes" id="UP000001753">
    <property type="component" value="Chromosome"/>
</dbReference>
<dbReference type="GO" id="GO:0000156">
    <property type="term" value="F:phosphorelay response regulator activity"/>
    <property type="evidence" value="ECO:0007669"/>
    <property type="project" value="TreeGrafter"/>
</dbReference>
<dbReference type="CDD" id="cd00383">
    <property type="entry name" value="trans_reg_C"/>
    <property type="match status" value="1"/>
</dbReference>
<reference evidence="10" key="1">
    <citation type="journal article" date="2012" name="Genome Res.">
        <title>Genomic characterization of the Bacillus cereus sensu lato species: Backdrop to the evolution of Bacillus anthracis.</title>
        <authorList>
            <person name="Zwick M.E."/>
            <person name="Joseph S.J."/>
            <person name="Didelot X."/>
            <person name="Chen P.E."/>
            <person name="Bishop-Lilly K.A."/>
            <person name="Stewart A.C."/>
            <person name="Willner K."/>
            <person name="Nolan N."/>
            <person name="Lentz S."/>
            <person name="Thomason M.K."/>
            <person name="Sozhamannan S."/>
            <person name="Mateczun A.J."/>
            <person name="Du L."/>
            <person name="Read T.D."/>
        </authorList>
    </citation>
    <scope>NUCLEOTIDE SEQUENCE [LARGE SCALE GENOMIC DNA]</scope>
    <source>
        <strain evidence="10">AH603</strain>
    </source>
</reference>
<evidence type="ECO:0000256" key="3">
    <source>
        <dbReference type="ARBA" id="ARBA00023015"/>
    </source>
</evidence>
<dbReference type="EMBL" id="ACMP01000077">
    <property type="protein sequence ID" value="EEL70404.1"/>
    <property type="molecule type" value="Genomic_DNA"/>
</dbReference>
<evidence type="ECO:0000256" key="4">
    <source>
        <dbReference type="ARBA" id="ARBA00023125"/>
    </source>
</evidence>
<dbReference type="InterPro" id="IPR036388">
    <property type="entry name" value="WH-like_DNA-bd_sf"/>
</dbReference>
<dbReference type="InterPro" id="IPR001867">
    <property type="entry name" value="OmpR/PhoB-type_DNA-bd"/>
</dbReference>
<dbReference type="Gene3D" id="3.40.50.2300">
    <property type="match status" value="1"/>
</dbReference>
<comment type="caution">
    <text evidence="10">The sequence shown here is derived from an EMBL/GenBank/DDBJ whole genome shotgun (WGS) entry which is preliminary data.</text>
</comment>
<evidence type="ECO:0000259" key="9">
    <source>
        <dbReference type="PROSITE" id="PS51755"/>
    </source>
</evidence>
<dbReference type="InterPro" id="IPR011006">
    <property type="entry name" value="CheY-like_superfamily"/>
</dbReference>
<dbReference type="FunFam" id="3.40.50.2300:FF:000001">
    <property type="entry name" value="DNA-binding response regulator PhoB"/>
    <property type="match status" value="1"/>
</dbReference>
<dbReference type="PANTHER" id="PTHR48111">
    <property type="entry name" value="REGULATOR OF RPOS"/>
    <property type="match status" value="1"/>
</dbReference>
<feature type="DNA-binding region" description="OmpR/PhoB-type" evidence="7">
    <location>
        <begin position="127"/>
        <end position="221"/>
    </location>
</feature>
<dbReference type="GO" id="GO:0005829">
    <property type="term" value="C:cytosol"/>
    <property type="evidence" value="ECO:0007669"/>
    <property type="project" value="TreeGrafter"/>
</dbReference>
<dbReference type="SMART" id="SM00862">
    <property type="entry name" value="Trans_reg_C"/>
    <property type="match status" value="1"/>
</dbReference>
<accession>C2XVB0</accession>
<dbReference type="CDD" id="cd17574">
    <property type="entry name" value="REC_OmpR"/>
    <property type="match status" value="1"/>
</dbReference>
<evidence type="ECO:0000256" key="2">
    <source>
        <dbReference type="ARBA" id="ARBA00023012"/>
    </source>
</evidence>
<feature type="domain" description="Response regulatory" evidence="8">
    <location>
        <begin position="11"/>
        <end position="124"/>
    </location>
</feature>
<dbReference type="InterPro" id="IPR039420">
    <property type="entry name" value="WalR-like"/>
</dbReference>
<dbReference type="PANTHER" id="PTHR48111:SF73">
    <property type="entry name" value="ALKALINE PHOSPHATASE SYNTHESIS TRANSCRIPTIONAL REGULATORY PROTEIN PHOP"/>
    <property type="match status" value="1"/>
</dbReference>